<dbReference type="PANTHER" id="PTHR43792">
    <property type="entry name" value="GNAT FAMILY, PUTATIVE (AFU_ORTHOLOGUE AFUA_3G00765)-RELATED-RELATED"/>
    <property type="match status" value="1"/>
</dbReference>
<dbReference type="RefSeq" id="WP_101395624.1">
    <property type="nucleotide sequence ID" value="NZ_PJNE01000001.1"/>
</dbReference>
<keyword evidence="3" id="KW-1185">Reference proteome</keyword>
<protein>
    <submittedName>
        <fullName evidence="2">RimJ/RimL family protein N-acetyltransferase</fullName>
    </submittedName>
</protein>
<sequence length="379" mass="41239">MSEAIFPTCVPELTDGHVRLRAHRAGDLEAIVEQSNDPDSLRWTMVPRPYGPDDARAFLALIEAAWNDPEGVRFWAVTDAADETGAYLGTIDLRPQASRDVADTGFGLHPAGRGRGLMAGALRLVSRWWFENGGTRVTWAAIRGNFASWRVAWACGFTLHATLPGTHPDADGGPALDTWRASVTADDVMEHRTPWADPPVLETHDAGGLRLRAWRDDDVEALEPLDQPAHHMPARGVLDADTFPEWLLTRREKMAVGTTLSWCIADAATDRALGEALVFVTEGTLDDDAAELGYQVLPSARRRGVATAAARLVVEHAFTPRSDGGLGLRRLVAQTADDNVASNRVLDAVGFEIWGRESAADVLPDGRAVDALHWELLPD</sequence>
<evidence type="ECO:0000313" key="2">
    <source>
        <dbReference type="EMBL" id="PKW27158.1"/>
    </source>
</evidence>
<dbReference type="OrthoDB" id="9795188at2"/>
<dbReference type="Pfam" id="PF13302">
    <property type="entry name" value="Acetyltransf_3"/>
    <property type="match status" value="2"/>
</dbReference>
<feature type="domain" description="N-acetyltransferase" evidence="1">
    <location>
        <begin position="209"/>
        <end position="379"/>
    </location>
</feature>
<gene>
    <name evidence="2" type="ORF">ATL31_1994</name>
</gene>
<evidence type="ECO:0000259" key="1">
    <source>
        <dbReference type="PROSITE" id="PS51186"/>
    </source>
</evidence>
<keyword evidence="2" id="KW-0808">Transferase</keyword>
<dbReference type="GO" id="GO:0016747">
    <property type="term" value="F:acyltransferase activity, transferring groups other than amino-acyl groups"/>
    <property type="evidence" value="ECO:0007669"/>
    <property type="project" value="InterPro"/>
</dbReference>
<proteinExistence type="predicted"/>
<dbReference type="InterPro" id="IPR051531">
    <property type="entry name" value="N-acetyltransferase"/>
</dbReference>
<evidence type="ECO:0000313" key="3">
    <source>
        <dbReference type="Proteomes" id="UP000233781"/>
    </source>
</evidence>
<accession>A0A2N3YK42</accession>
<dbReference type="Proteomes" id="UP000233781">
    <property type="component" value="Unassembled WGS sequence"/>
</dbReference>
<dbReference type="Gene3D" id="3.40.630.30">
    <property type="match status" value="2"/>
</dbReference>
<name>A0A2N3YK42_9MICO</name>
<dbReference type="PROSITE" id="PS51186">
    <property type="entry name" value="GNAT"/>
    <property type="match status" value="2"/>
</dbReference>
<organism evidence="2 3">
    <name type="scientific">Phycicoccus duodecadis</name>
    <dbReference type="NCBI Taxonomy" id="173053"/>
    <lineage>
        <taxon>Bacteria</taxon>
        <taxon>Bacillati</taxon>
        <taxon>Actinomycetota</taxon>
        <taxon>Actinomycetes</taxon>
        <taxon>Micrococcales</taxon>
        <taxon>Intrasporangiaceae</taxon>
        <taxon>Phycicoccus</taxon>
    </lineage>
</organism>
<dbReference type="AlphaFoldDB" id="A0A2N3YK42"/>
<dbReference type="InterPro" id="IPR016181">
    <property type="entry name" value="Acyl_CoA_acyltransferase"/>
</dbReference>
<reference evidence="2 3" key="1">
    <citation type="submission" date="2017-12" db="EMBL/GenBank/DDBJ databases">
        <title>Sequencing the genomes of 1000 Actinobacteria strains.</title>
        <authorList>
            <person name="Klenk H.-P."/>
        </authorList>
    </citation>
    <scope>NUCLEOTIDE SEQUENCE [LARGE SCALE GENOMIC DNA]</scope>
    <source>
        <strain evidence="2 3">DSM 12806</strain>
    </source>
</reference>
<dbReference type="EMBL" id="PJNE01000001">
    <property type="protein sequence ID" value="PKW27158.1"/>
    <property type="molecule type" value="Genomic_DNA"/>
</dbReference>
<comment type="caution">
    <text evidence="2">The sequence shown here is derived from an EMBL/GenBank/DDBJ whole genome shotgun (WGS) entry which is preliminary data.</text>
</comment>
<dbReference type="InterPro" id="IPR000182">
    <property type="entry name" value="GNAT_dom"/>
</dbReference>
<dbReference type="SUPFAM" id="SSF55729">
    <property type="entry name" value="Acyl-CoA N-acyltransferases (Nat)"/>
    <property type="match status" value="2"/>
</dbReference>
<feature type="domain" description="N-acetyltransferase" evidence="1">
    <location>
        <begin position="18"/>
        <end position="186"/>
    </location>
</feature>